<evidence type="ECO:0000313" key="19">
    <source>
        <dbReference type="Proteomes" id="UP001162156"/>
    </source>
</evidence>
<comment type="catalytic activity">
    <reaction evidence="13">
        <text>L-proline + NAD(+) = 1-pyrroline-2-carboxylate + NADH + H(+)</text>
        <dbReference type="Rhea" id="RHEA:20321"/>
        <dbReference type="ChEBI" id="CHEBI:15378"/>
        <dbReference type="ChEBI" id="CHEBI:39785"/>
        <dbReference type="ChEBI" id="CHEBI:57540"/>
        <dbReference type="ChEBI" id="CHEBI:57945"/>
        <dbReference type="ChEBI" id="CHEBI:60039"/>
        <dbReference type="EC" id="1.5.1.1"/>
    </reaction>
    <physiologicalReaction direction="right-to-left" evidence="13">
        <dbReference type="Rhea" id="RHEA:20323"/>
    </physiologicalReaction>
</comment>
<protein>
    <recommendedName>
        <fullName evidence="3">Ketimine reductase mu-crystallin</fullName>
        <ecNumber evidence="16">1.5.1.1</ecNumber>
        <ecNumber evidence="2">1.5.1.25</ecNumber>
    </recommendedName>
    <alternativeName>
        <fullName evidence="17">1-piperideine-2-carboxylate/1-pyrroline-2-carboxylate reductase</fullName>
    </alternativeName>
    <alternativeName>
        <fullName evidence="4">NADP-regulated thyroid-hormone-binding protein</fullName>
    </alternativeName>
</protein>
<evidence type="ECO:0000256" key="14">
    <source>
        <dbReference type="ARBA" id="ARBA00093273"/>
    </source>
</evidence>
<evidence type="ECO:0000313" key="18">
    <source>
        <dbReference type="EMBL" id="KAJ8972039.1"/>
    </source>
</evidence>
<evidence type="ECO:0000256" key="6">
    <source>
        <dbReference type="ARBA" id="ARBA00093197"/>
    </source>
</evidence>
<dbReference type="InterPro" id="IPR036291">
    <property type="entry name" value="NAD(P)-bd_dom_sf"/>
</dbReference>
<comment type="catalytic activity">
    <reaction evidence="11">
        <text>(S)-cystathionine ketimine + NADH + 2 H(+) = (3R,5S)-2,3,5,6,7-pentahydro-1,4-thiazepine-3,5-dicarboxylate + NAD(+)</text>
        <dbReference type="Rhea" id="RHEA:68032"/>
        <dbReference type="ChEBI" id="CHEBI:15378"/>
        <dbReference type="ChEBI" id="CHEBI:57540"/>
        <dbReference type="ChEBI" id="CHEBI:57945"/>
        <dbReference type="ChEBI" id="CHEBI:176808"/>
        <dbReference type="ChEBI" id="CHEBI:176810"/>
    </reaction>
    <physiologicalReaction direction="left-to-right" evidence="11">
        <dbReference type="Rhea" id="RHEA:68033"/>
    </physiologicalReaction>
</comment>
<evidence type="ECO:0000256" key="2">
    <source>
        <dbReference type="ARBA" id="ARBA00012883"/>
    </source>
</evidence>
<evidence type="ECO:0000256" key="1">
    <source>
        <dbReference type="ARBA" id="ARBA00008903"/>
    </source>
</evidence>
<dbReference type="AlphaFoldDB" id="A0AAV8ZWV8"/>
<dbReference type="EC" id="1.5.1.25" evidence="2"/>
<dbReference type="InterPro" id="IPR023401">
    <property type="entry name" value="ODC_N"/>
</dbReference>
<dbReference type="GO" id="GO:0047127">
    <property type="term" value="F:thiomorpholine-carboxylate dehydrogenase activity"/>
    <property type="evidence" value="ECO:0007669"/>
    <property type="project" value="UniProtKB-EC"/>
</dbReference>
<gene>
    <name evidence="18" type="ORF">NQ314_000424</name>
</gene>
<keyword evidence="19" id="KW-1185">Reference proteome</keyword>
<dbReference type="Pfam" id="PF02423">
    <property type="entry name" value="OCD_Mu_crystall"/>
    <property type="match status" value="1"/>
</dbReference>
<evidence type="ECO:0000256" key="5">
    <source>
        <dbReference type="ARBA" id="ARBA00093190"/>
    </source>
</evidence>
<evidence type="ECO:0000256" key="3">
    <source>
        <dbReference type="ARBA" id="ARBA00015173"/>
    </source>
</evidence>
<dbReference type="GO" id="GO:0050241">
    <property type="term" value="F:pyrroline-2-carboxylate reductase activity"/>
    <property type="evidence" value="ECO:0007669"/>
    <property type="project" value="UniProtKB-EC"/>
</dbReference>
<name>A0AAV8ZWV8_9CUCU</name>
<sequence>MIFINEEEVLNLLNWDETFQAIETAMLKVSKERVVQNARNFTQVLNTKNLLLTMPGYLEDESYGGLSCKLVTMCPNNINIEKPLPTINANIMLFDHETGILKAVSLFFENN</sequence>
<comment type="catalytic activity">
    <reaction evidence="7">
        <text>L-proline + NADP(+) = 1-pyrroline-2-carboxylate + NADPH + H(+)</text>
        <dbReference type="Rhea" id="RHEA:20317"/>
        <dbReference type="ChEBI" id="CHEBI:15378"/>
        <dbReference type="ChEBI" id="CHEBI:39785"/>
        <dbReference type="ChEBI" id="CHEBI:57783"/>
        <dbReference type="ChEBI" id="CHEBI:58349"/>
        <dbReference type="ChEBI" id="CHEBI:60039"/>
        <dbReference type="EC" id="1.5.1.1"/>
    </reaction>
    <physiologicalReaction direction="right-to-left" evidence="7">
        <dbReference type="Rhea" id="RHEA:20319"/>
    </physiologicalReaction>
</comment>
<evidence type="ECO:0000256" key="12">
    <source>
        <dbReference type="ARBA" id="ARBA00093263"/>
    </source>
</evidence>
<dbReference type="SUPFAM" id="SSF51735">
    <property type="entry name" value="NAD(P)-binding Rossmann-fold domains"/>
    <property type="match status" value="1"/>
</dbReference>
<comment type="catalytic activity">
    <reaction evidence="12">
        <text>(3R)-1,4-thiomorpholine-3-carboxylate + NADP(+) = 3,4-dehydrothiomorpholine-3-carboxylate + NADPH + 2 H(+)</text>
        <dbReference type="Rhea" id="RHEA:12500"/>
        <dbReference type="ChEBI" id="CHEBI:15378"/>
        <dbReference type="ChEBI" id="CHEBI:57783"/>
        <dbReference type="ChEBI" id="CHEBI:58349"/>
        <dbReference type="ChEBI" id="CHEBI:58517"/>
        <dbReference type="ChEBI" id="CHEBI:176873"/>
        <dbReference type="EC" id="1.5.1.25"/>
    </reaction>
    <physiologicalReaction direction="right-to-left" evidence="12">
        <dbReference type="Rhea" id="RHEA:12502"/>
    </physiologicalReaction>
</comment>
<evidence type="ECO:0000256" key="16">
    <source>
        <dbReference type="ARBA" id="ARBA00093598"/>
    </source>
</evidence>
<comment type="catalytic activity">
    <reaction evidence="5">
        <text>L-pipecolate + NAD(+) = Delta(1)-piperideine-2-carboxylate + NADH + H(+)</text>
        <dbReference type="Rhea" id="RHEA:30807"/>
        <dbReference type="ChEBI" id="CHEBI:15378"/>
        <dbReference type="ChEBI" id="CHEBI:57540"/>
        <dbReference type="ChEBI" id="CHEBI:57945"/>
        <dbReference type="ChEBI" id="CHEBI:61185"/>
        <dbReference type="ChEBI" id="CHEBI:77631"/>
        <dbReference type="EC" id="1.5.1.1"/>
    </reaction>
    <physiologicalReaction direction="right-to-left" evidence="5">
        <dbReference type="Rhea" id="RHEA:30809"/>
    </physiologicalReaction>
</comment>
<accession>A0AAV8ZWV8</accession>
<comment type="caution">
    <text evidence="18">The sequence shown here is derived from an EMBL/GenBank/DDBJ whole genome shotgun (WGS) entry which is preliminary data.</text>
</comment>
<comment type="catalytic activity">
    <reaction evidence="14">
        <text>L-pipecolate + NADP(+) = Delta(1)-piperideine-2-carboxylate + NADPH + H(+)</text>
        <dbReference type="Rhea" id="RHEA:12524"/>
        <dbReference type="ChEBI" id="CHEBI:15378"/>
        <dbReference type="ChEBI" id="CHEBI:57783"/>
        <dbReference type="ChEBI" id="CHEBI:58349"/>
        <dbReference type="ChEBI" id="CHEBI:61185"/>
        <dbReference type="ChEBI" id="CHEBI:77631"/>
        <dbReference type="EC" id="1.5.1.1"/>
    </reaction>
    <physiologicalReaction direction="right-to-left" evidence="14">
        <dbReference type="Rhea" id="RHEA:12526"/>
    </physiologicalReaction>
</comment>
<dbReference type="EMBL" id="JANEYF010000128">
    <property type="protein sequence ID" value="KAJ8972039.1"/>
    <property type="molecule type" value="Genomic_DNA"/>
</dbReference>
<dbReference type="PANTHER" id="PTHR13812:SF19">
    <property type="entry name" value="KETIMINE REDUCTASE MU-CRYSTALLIN"/>
    <property type="match status" value="1"/>
</dbReference>
<evidence type="ECO:0000256" key="17">
    <source>
        <dbReference type="ARBA" id="ARBA00093650"/>
    </source>
</evidence>
<reference evidence="18" key="1">
    <citation type="journal article" date="2023" name="Insect Mol. Biol.">
        <title>Genome sequencing provides insights into the evolution of gene families encoding plant cell wall-degrading enzymes in longhorned beetles.</title>
        <authorList>
            <person name="Shin N.R."/>
            <person name="Okamura Y."/>
            <person name="Kirsch R."/>
            <person name="Pauchet Y."/>
        </authorList>
    </citation>
    <scope>NUCLEOTIDE SEQUENCE</scope>
    <source>
        <strain evidence="18">RBIC_L_NR</strain>
    </source>
</reference>
<dbReference type="GO" id="GO:0005737">
    <property type="term" value="C:cytoplasm"/>
    <property type="evidence" value="ECO:0007669"/>
    <property type="project" value="TreeGrafter"/>
</dbReference>
<evidence type="ECO:0000256" key="8">
    <source>
        <dbReference type="ARBA" id="ARBA00093226"/>
    </source>
</evidence>
<dbReference type="EC" id="1.5.1.1" evidence="16"/>
<comment type="similarity">
    <text evidence="1">Belongs to the ornithine cyclodeaminase/mu-crystallin family.</text>
</comment>
<evidence type="ECO:0000256" key="9">
    <source>
        <dbReference type="ARBA" id="ARBA00093227"/>
    </source>
</evidence>
<comment type="catalytic activity">
    <reaction evidence="6">
        <text>Delta(2)-thiazoline-2-carboxylate + NADPH + 2 H(+) = L-thiazolidine-2-carboxylate + NADP(+)</text>
        <dbReference type="Rhea" id="RHEA:68072"/>
        <dbReference type="ChEBI" id="CHEBI:15378"/>
        <dbReference type="ChEBI" id="CHEBI:57783"/>
        <dbReference type="ChEBI" id="CHEBI:58349"/>
        <dbReference type="ChEBI" id="CHEBI:176895"/>
        <dbReference type="ChEBI" id="CHEBI:176896"/>
    </reaction>
    <physiologicalReaction direction="left-to-right" evidence="6">
        <dbReference type="Rhea" id="RHEA:68073"/>
    </physiologicalReaction>
</comment>
<evidence type="ECO:0000256" key="4">
    <source>
        <dbReference type="ARBA" id="ARBA00033420"/>
    </source>
</evidence>
<comment type="catalytic activity">
    <reaction evidence="9">
        <text>(S)-cystathionine ketimine + NADPH + 2 H(+) = (3R,5S)-2,3,5,6,7-pentahydro-1,4-thiazepine-3,5-dicarboxylate + NADP(+)</text>
        <dbReference type="Rhea" id="RHEA:68036"/>
        <dbReference type="ChEBI" id="CHEBI:15378"/>
        <dbReference type="ChEBI" id="CHEBI:57783"/>
        <dbReference type="ChEBI" id="CHEBI:58349"/>
        <dbReference type="ChEBI" id="CHEBI:176808"/>
        <dbReference type="ChEBI" id="CHEBI:176810"/>
    </reaction>
    <physiologicalReaction direction="left-to-right" evidence="9">
        <dbReference type="Rhea" id="RHEA:68037"/>
    </physiologicalReaction>
</comment>
<evidence type="ECO:0000256" key="13">
    <source>
        <dbReference type="ARBA" id="ARBA00093264"/>
    </source>
</evidence>
<comment type="subunit">
    <text evidence="15">Homodimer. Binds the thyroid hormone triiodothyronine (T3); T3 binding inhibits enzymatic activity.</text>
</comment>
<evidence type="ECO:0000256" key="7">
    <source>
        <dbReference type="ARBA" id="ARBA00093203"/>
    </source>
</evidence>
<evidence type="ECO:0000256" key="15">
    <source>
        <dbReference type="ARBA" id="ARBA00093567"/>
    </source>
</evidence>
<evidence type="ECO:0000256" key="11">
    <source>
        <dbReference type="ARBA" id="ARBA00093250"/>
    </source>
</evidence>
<comment type="catalytic activity">
    <reaction evidence="10">
        <text>(R)-lanthionine ketimine + NADPH + 2 H(+) = (3R,5R)-1,4-thiomorpholine-3,5-dicarboxylate + NADP(+)</text>
        <dbReference type="Rhea" id="RHEA:68040"/>
        <dbReference type="ChEBI" id="CHEBI:15378"/>
        <dbReference type="ChEBI" id="CHEBI:57783"/>
        <dbReference type="ChEBI" id="CHEBI:58349"/>
        <dbReference type="ChEBI" id="CHEBI:176891"/>
        <dbReference type="ChEBI" id="CHEBI:176892"/>
    </reaction>
    <physiologicalReaction direction="left-to-right" evidence="10">
        <dbReference type="Rhea" id="RHEA:68041"/>
    </physiologicalReaction>
</comment>
<dbReference type="Gene3D" id="3.30.1780.10">
    <property type="entry name" value="ornithine cyclodeaminase, domain 1"/>
    <property type="match status" value="1"/>
</dbReference>
<dbReference type="PANTHER" id="PTHR13812">
    <property type="entry name" value="KETIMINE REDUCTASE MU-CRYSTALLIN"/>
    <property type="match status" value="1"/>
</dbReference>
<dbReference type="InterPro" id="IPR003462">
    <property type="entry name" value="ODC_Mu_crystall"/>
</dbReference>
<organism evidence="18 19">
    <name type="scientific">Rhamnusium bicolor</name>
    <dbReference type="NCBI Taxonomy" id="1586634"/>
    <lineage>
        <taxon>Eukaryota</taxon>
        <taxon>Metazoa</taxon>
        <taxon>Ecdysozoa</taxon>
        <taxon>Arthropoda</taxon>
        <taxon>Hexapoda</taxon>
        <taxon>Insecta</taxon>
        <taxon>Pterygota</taxon>
        <taxon>Neoptera</taxon>
        <taxon>Endopterygota</taxon>
        <taxon>Coleoptera</taxon>
        <taxon>Polyphaga</taxon>
        <taxon>Cucujiformia</taxon>
        <taxon>Chrysomeloidea</taxon>
        <taxon>Cerambycidae</taxon>
        <taxon>Lepturinae</taxon>
        <taxon>Rhagiini</taxon>
        <taxon>Rhamnusium</taxon>
    </lineage>
</organism>
<dbReference type="Proteomes" id="UP001162156">
    <property type="component" value="Unassembled WGS sequence"/>
</dbReference>
<evidence type="ECO:0000256" key="10">
    <source>
        <dbReference type="ARBA" id="ARBA00093248"/>
    </source>
</evidence>
<comment type="catalytic activity">
    <reaction evidence="8">
        <text>(3R)-1,4-thiomorpholine-3-carboxylate + NAD(+) = 3,4-dehydrothiomorpholine-3-carboxylate + NADH + 2 H(+)</text>
        <dbReference type="Rhea" id="RHEA:12504"/>
        <dbReference type="ChEBI" id="CHEBI:15378"/>
        <dbReference type="ChEBI" id="CHEBI:57540"/>
        <dbReference type="ChEBI" id="CHEBI:57945"/>
        <dbReference type="ChEBI" id="CHEBI:58517"/>
        <dbReference type="ChEBI" id="CHEBI:176873"/>
        <dbReference type="EC" id="1.5.1.25"/>
    </reaction>
    <physiologicalReaction direction="right-to-left" evidence="8">
        <dbReference type="Rhea" id="RHEA:12506"/>
    </physiologicalReaction>
</comment>
<proteinExistence type="inferred from homology"/>
<dbReference type="GO" id="GO:0042562">
    <property type="term" value="F:hormone binding"/>
    <property type="evidence" value="ECO:0007669"/>
    <property type="project" value="TreeGrafter"/>
</dbReference>